<organism evidence="1 2">
    <name type="scientific">Acropora cervicornis</name>
    <name type="common">Staghorn coral</name>
    <dbReference type="NCBI Taxonomy" id="6130"/>
    <lineage>
        <taxon>Eukaryota</taxon>
        <taxon>Metazoa</taxon>
        <taxon>Cnidaria</taxon>
        <taxon>Anthozoa</taxon>
        <taxon>Hexacorallia</taxon>
        <taxon>Scleractinia</taxon>
        <taxon>Astrocoeniina</taxon>
        <taxon>Acroporidae</taxon>
        <taxon>Acropora</taxon>
    </lineage>
</organism>
<sequence length="74" mass="8411">MAASSLMQRVCRKSRCFPLAVRMLCSKALIDRGVVLGVYEGFKEKNTDMEDFFTEASKTFNRKTTGKLKEIITL</sequence>
<dbReference type="AlphaFoldDB" id="A0AAD9UYR1"/>
<evidence type="ECO:0000313" key="1">
    <source>
        <dbReference type="EMBL" id="KAK2554883.1"/>
    </source>
</evidence>
<accession>A0AAD9UYR1</accession>
<evidence type="ECO:0000313" key="2">
    <source>
        <dbReference type="Proteomes" id="UP001249851"/>
    </source>
</evidence>
<gene>
    <name evidence="1" type="ORF">P5673_023553</name>
</gene>
<comment type="caution">
    <text evidence="1">The sequence shown here is derived from an EMBL/GenBank/DDBJ whole genome shotgun (WGS) entry which is preliminary data.</text>
</comment>
<reference evidence="1" key="1">
    <citation type="journal article" date="2023" name="G3 (Bethesda)">
        <title>Whole genome assembly and annotation of the endangered Caribbean coral Acropora cervicornis.</title>
        <authorList>
            <person name="Selwyn J.D."/>
            <person name="Vollmer S.V."/>
        </authorList>
    </citation>
    <scope>NUCLEOTIDE SEQUENCE</scope>
    <source>
        <strain evidence="1">K2</strain>
    </source>
</reference>
<keyword evidence="2" id="KW-1185">Reference proteome</keyword>
<protein>
    <submittedName>
        <fullName evidence="1">Uncharacterized protein</fullName>
    </submittedName>
</protein>
<reference evidence="1" key="2">
    <citation type="journal article" date="2023" name="Science">
        <title>Genomic signatures of disease resistance in endangered staghorn corals.</title>
        <authorList>
            <person name="Vollmer S.V."/>
            <person name="Selwyn J.D."/>
            <person name="Despard B.A."/>
            <person name="Roesel C.L."/>
        </authorList>
    </citation>
    <scope>NUCLEOTIDE SEQUENCE</scope>
    <source>
        <strain evidence="1">K2</strain>
    </source>
</reference>
<dbReference type="EMBL" id="JARQWQ010000066">
    <property type="protein sequence ID" value="KAK2554883.1"/>
    <property type="molecule type" value="Genomic_DNA"/>
</dbReference>
<proteinExistence type="predicted"/>
<dbReference type="Proteomes" id="UP001249851">
    <property type="component" value="Unassembled WGS sequence"/>
</dbReference>
<name>A0AAD9UYR1_ACRCE</name>